<dbReference type="Proteomes" id="UP001596405">
    <property type="component" value="Unassembled WGS sequence"/>
</dbReference>
<dbReference type="GO" id="GO:0004497">
    <property type="term" value="F:monooxygenase activity"/>
    <property type="evidence" value="ECO:0007669"/>
    <property type="project" value="UniProtKB-KW"/>
</dbReference>
<dbReference type="EMBL" id="JBHSYQ010000016">
    <property type="protein sequence ID" value="MFC7000068.1"/>
    <property type="molecule type" value="Genomic_DNA"/>
</dbReference>
<keyword evidence="3" id="KW-1185">Reference proteome</keyword>
<comment type="caution">
    <text evidence="2">The sequence shown here is derived from an EMBL/GenBank/DDBJ whole genome shotgun (WGS) entry which is preliminary data.</text>
</comment>
<evidence type="ECO:0000259" key="1">
    <source>
        <dbReference type="PROSITE" id="PS51725"/>
    </source>
</evidence>
<gene>
    <name evidence="2" type="ORF">ACFQHR_20705</name>
</gene>
<accession>A0ABW2DUD2</accession>
<dbReference type="RefSeq" id="WP_066624550.1">
    <property type="nucleotide sequence ID" value="NZ_JBHSYQ010000016.1"/>
</dbReference>
<dbReference type="InterPro" id="IPR007138">
    <property type="entry name" value="ABM_dom"/>
</dbReference>
<dbReference type="EC" id="1.14.-.-" evidence="2"/>
<name>A0ABW2DUD2_9BACT</name>
<keyword evidence="2" id="KW-0503">Monooxygenase</keyword>
<reference evidence="3" key="1">
    <citation type="journal article" date="2019" name="Int. J. Syst. Evol. Microbiol.">
        <title>The Global Catalogue of Microorganisms (GCM) 10K type strain sequencing project: providing services to taxonomists for standard genome sequencing and annotation.</title>
        <authorList>
            <consortium name="The Broad Institute Genomics Platform"/>
            <consortium name="The Broad Institute Genome Sequencing Center for Infectious Disease"/>
            <person name="Wu L."/>
            <person name="Ma J."/>
        </authorList>
    </citation>
    <scope>NUCLEOTIDE SEQUENCE [LARGE SCALE GENOMIC DNA]</scope>
    <source>
        <strain evidence="3">CGMCC 4.7393</strain>
    </source>
</reference>
<protein>
    <submittedName>
        <fullName evidence="2">Antibiotic biosynthesis monooxygenase family protein</fullName>
        <ecNumber evidence="2">1.14.-.-</ecNumber>
    </submittedName>
</protein>
<dbReference type="PROSITE" id="PS51725">
    <property type="entry name" value="ABM"/>
    <property type="match status" value="1"/>
</dbReference>
<evidence type="ECO:0000313" key="2">
    <source>
        <dbReference type="EMBL" id="MFC7000068.1"/>
    </source>
</evidence>
<dbReference type="Pfam" id="PF03992">
    <property type="entry name" value="ABM"/>
    <property type="match status" value="1"/>
</dbReference>
<keyword evidence="2" id="KW-0560">Oxidoreductase</keyword>
<dbReference type="Gene3D" id="3.30.70.100">
    <property type="match status" value="1"/>
</dbReference>
<evidence type="ECO:0000313" key="3">
    <source>
        <dbReference type="Proteomes" id="UP001596405"/>
    </source>
</evidence>
<dbReference type="SUPFAM" id="SSF54909">
    <property type="entry name" value="Dimeric alpha+beta barrel"/>
    <property type="match status" value="1"/>
</dbReference>
<dbReference type="InterPro" id="IPR050404">
    <property type="entry name" value="Heme-degrading_MO"/>
</dbReference>
<dbReference type="PANTHER" id="PTHR34474">
    <property type="entry name" value="SIGNAL TRANSDUCTION PROTEIN TRAP"/>
    <property type="match status" value="1"/>
</dbReference>
<dbReference type="InterPro" id="IPR011008">
    <property type="entry name" value="Dimeric_a/b-barrel"/>
</dbReference>
<sequence length="99" mass="11432">MFIALSTFTIANDMAEAVKEAFLNRPKLVNEAPGFIKMQVISPTDNPQEIWLITQWTDEESYKVWHHSHLYHESHSGIPKGLKLVPRSAKVRFFEHIAD</sequence>
<feature type="domain" description="ABM" evidence="1">
    <location>
        <begin position="2"/>
        <end position="93"/>
    </location>
</feature>
<proteinExistence type="predicted"/>
<dbReference type="PANTHER" id="PTHR34474:SF2">
    <property type="entry name" value="SIGNAL TRANSDUCTION PROTEIN TRAP"/>
    <property type="match status" value="1"/>
</dbReference>
<organism evidence="2 3">
    <name type="scientific">Rufibacter roseus</name>
    <dbReference type="NCBI Taxonomy" id="1567108"/>
    <lineage>
        <taxon>Bacteria</taxon>
        <taxon>Pseudomonadati</taxon>
        <taxon>Bacteroidota</taxon>
        <taxon>Cytophagia</taxon>
        <taxon>Cytophagales</taxon>
        <taxon>Hymenobacteraceae</taxon>
        <taxon>Rufibacter</taxon>
    </lineage>
</organism>